<dbReference type="EMBL" id="BTGU01013853">
    <property type="protein sequence ID" value="GMN71156.1"/>
    <property type="molecule type" value="Genomic_DNA"/>
</dbReference>
<dbReference type="Proteomes" id="UP001187192">
    <property type="component" value="Unassembled WGS sequence"/>
</dbReference>
<keyword evidence="5" id="KW-1185">Reference proteome</keyword>
<dbReference type="EMBL" id="BTGU01013855">
    <property type="protein sequence ID" value="GMN71169.1"/>
    <property type="molecule type" value="Genomic_DNA"/>
</dbReference>
<sequence>MRPHPRRRLFGSSSISPMTRDSDLLLTHEIGGDLTIVTISGEDELPSPRFLRGHCIHADEGHSFKQRSARVCDL</sequence>
<evidence type="ECO:0000313" key="3">
    <source>
        <dbReference type="EMBL" id="GMN71169.1"/>
    </source>
</evidence>
<protein>
    <submittedName>
        <fullName evidence="3">Uncharacterized protein</fullName>
    </submittedName>
</protein>
<comment type="caution">
    <text evidence="3">The sequence shown here is derived from an EMBL/GenBank/DDBJ whole genome shotgun (WGS) entry which is preliminary data.</text>
</comment>
<evidence type="ECO:0000313" key="2">
    <source>
        <dbReference type="EMBL" id="GMN71163.1"/>
    </source>
</evidence>
<proteinExistence type="predicted"/>
<dbReference type="AlphaFoldDB" id="A0AA88EAN7"/>
<evidence type="ECO:0000313" key="4">
    <source>
        <dbReference type="EMBL" id="GMN71173.1"/>
    </source>
</evidence>
<dbReference type="EMBL" id="BTGU01013854">
    <property type="protein sequence ID" value="GMN71163.1"/>
    <property type="molecule type" value="Genomic_DNA"/>
</dbReference>
<evidence type="ECO:0000313" key="5">
    <source>
        <dbReference type="Proteomes" id="UP001187192"/>
    </source>
</evidence>
<name>A0AA88EAN7_FICCA</name>
<reference evidence="3" key="1">
    <citation type="submission" date="2023-07" db="EMBL/GenBank/DDBJ databases">
        <title>draft genome sequence of fig (Ficus carica).</title>
        <authorList>
            <person name="Takahashi T."/>
            <person name="Nishimura K."/>
        </authorList>
    </citation>
    <scope>NUCLEOTIDE SEQUENCE</scope>
</reference>
<gene>
    <name evidence="1" type="ORF">TIFTF001_054044</name>
    <name evidence="2" type="ORF">TIFTF001_054045</name>
    <name evidence="3" type="ORF">TIFTF001_054046</name>
    <name evidence="4" type="ORF">TIFTF001_054047</name>
</gene>
<organism evidence="3 5">
    <name type="scientific">Ficus carica</name>
    <name type="common">Common fig</name>
    <dbReference type="NCBI Taxonomy" id="3494"/>
    <lineage>
        <taxon>Eukaryota</taxon>
        <taxon>Viridiplantae</taxon>
        <taxon>Streptophyta</taxon>
        <taxon>Embryophyta</taxon>
        <taxon>Tracheophyta</taxon>
        <taxon>Spermatophyta</taxon>
        <taxon>Magnoliopsida</taxon>
        <taxon>eudicotyledons</taxon>
        <taxon>Gunneridae</taxon>
        <taxon>Pentapetalae</taxon>
        <taxon>rosids</taxon>
        <taxon>fabids</taxon>
        <taxon>Rosales</taxon>
        <taxon>Moraceae</taxon>
        <taxon>Ficeae</taxon>
        <taxon>Ficus</taxon>
    </lineage>
</organism>
<dbReference type="EMBL" id="BTGU01013856">
    <property type="protein sequence ID" value="GMN71173.1"/>
    <property type="molecule type" value="Genomic_DNA"/>
</dbReference>
<evidence type="ECO:0000313" key="1">
    <source>
        <dbReference type="EMBL" id="GMN71156.1"/>
    </source>
</evidence>
<accession>A0AA88EAN7</accession>